<reference evidence="1 2" key="1">
    <citation type="submission" date="2019-10" db="EMBL/GenBank/DDBJ databases">
        <title>Genomic and transcriptomic insights into the perfect genentic adaptation of a filamentous nitrogen-fixing cyanobacterium to rice fields.</title>
        <authorList>
            <person name="Chen Z."/>
        </authorList>
    </citation>
    <scope>NUCLEOTIDE SEQUENCE [LARGE SCALE GENOMIC DNA]</scope>
    <source>
        <strain evidence="1">CCNUC1</strain>
    </source>
</reference>
<gene>
    <name evidence="1" type="ORF">GXM_01248</name>
</gene>
<organism evidence="1 2">
    <name type="scientific">Nostoc sphaeroides CCNUC1</name>
    <dbReference type="NCBI Taxonomy" id="2653204"/>
    <lineage>
        <taxon>Bacteria</taxon>
        <taxon>Bacillati</taxon>
        <taxon>Cyanobacteriota</taxon>
        <taxon>Cyanophyceae</taxon>
        <taxon>Nostocales</taxon>
        <taxon>Nostocaceae</taxon>
        <taxon>Nostoc</taxon>
    </lineage>
</organism>
<accession>A0A5P8VTK9</accession>
<evidence type="ECO:0000313" key="2">
    <source>
        <dbReference type="Proteomes" id="UP000326678"/>
    </source>
</evidence>
<dbReference type="AlphaFoldDB" id="A0A5P8VTK9"/>
<proteinExistence type="predicted"/>
<name>A0A5P8VTK9_9NOSO</name>
<protein>
    <submittedName>
        <fullName evidence="1">Uncharacterized protein</fullName>
    </submittedName>
</protein>
<evidence type="ECO:0000313" key="1">
    <source>
        <dbReference type="EMBL" id="QFS43775.1"/>
    </source>
</evidence>
<sequence>MADGIFNAVQSDRLAFMLERTKNQSGFRKFVQTLLKNAKD</sequence>
<keyword evidence="2" id="KW-1185">Reference proteome</keyword>
<dbReference type="KEGG" id="nsh:GXM_01248"/>
<dbReference type="Proteomes" id="UP000326678">
    <property type="component" value="Chromosome Gxm1"/>
</dbReference>
<dbReference type="EMBL" id="CP045226">
    <property type="protein sequence ID" value="QFS43775.1"/>
    <property type="molecule type" value="Genomic_DNA"/>
</dbReference>